<keyword evidence="1" id="KW-0472">Membrane</keyword>
<name>A0A816P5F5_BRANA</name>
<evidence type="ECO:0000256" key="1">
    <source>
        <dbReference type="SAM" id="Phobius"/>
    </source>
</evidence>
<feature type="transmembrane region" description="Helical" evidence="1">
    <location>
        <begin position="42"/>
        <end position="59"/>
    </location>
</feature>
<gene>
    <name evidence="2" type="ORF">DARMORV10_A09P36440.1</name>
</gene>
<accession>A0A816P5F5</accession>
<keyword evidence="1" id="KW-0812">Transmembrane</keyword>
<proteinExistence type="predicted"/>
<dbReference type="AlphaFoldDB" id="A0A816P5F5"/>
<reference evidence="2" key="1">
    <citation type="submission" date="2021-01" db="EMBL/GenBank/DDBJ databases">
        <authorList>
            <consortium name="Genoscope - CEA"/>
            <person name="William W."/>
        </authorList>
    </citation>
    <scope>NUCLEOTIDE SEQUENCE</scope>
</reference>
<sequence>MTMAVPWVCIFLVRRCRSESGYVHDFSDLLCGQDARRFTVARILGVGYPFCFGILWTWVSSE</sequence>
<dbReference type="Proteomes" id="UP001295469">
    <property type="component" value="Chromosome A09"/>
</dbReference>
<evidence type="ECO:0000313" key="2">
    <source>
        <dbReference type="EMBL" id="CAF2044739.1"/>
    </source>
</evidence>
<keyword evidence="1" id="KW-1133">Transmembrane helix</keyword>
<organism evidence="2">
    <name type="scientific">Brassica napus</name>
    <name type="common">Rape</name>
    <dbReference type="NCBI Taxonomy" id="3708"/>
    <lineage>
        <taxon>Eukaryota</taxon>
        <taxon>Viridiplantae</taxon>
        <taxon>Streptophyta</taxon>
        <taxon>Embryophyta</taxon>
        <taxon>Tracheophyta</taxon>
        <taxon>Spermatophyta</taxon>
        <taxon>Magnoliopsida</taxon>
        <taxon>eudicotyledons</taxon>
        <taxon>Gunneridae</taxon>
        <taxon>Pentapetalae</taxon>
        <taxon>rosids</taxon>
        <taxon>malvids</taxon>
        <taxon>Brassicales</taxon>
        <taxon>Brassicaceae</taxon>
        <taxon>Brassiceae</taxon>
        <taxon>Brassica</taxon>
    </lineage>
</organism>
<protein>
    <submittedName>
        <fullName evidence="2">(rape) hypothetical protein</fullName>
    </submittedName>
</protein>
<dbReference type="EMBL" id="HG994363">
    <property type="protein sequence ID" value="CAF2044739.1"/>
    <property type="molecule type" value="Genomic_DNA"/>
</dbReference>